<dbReference type="OrthoDB" id="9970237at2759"/>
<evidence type="ECO:0000313" key="1">
    <source>
        <dbReference type="EMBL" id="CAB3236843.1"/>
    </source>
</evidence>
<sequence length="164" mass="18911">MACHILCLRNKYITTNIKLLSKTIIIKYQVAFFFSRPTASEVLTAYLTQCNEPPWTSYFVKQTSVVNDQFGMSNFNWKVGKSNYQILRTGCFPYIKYHCSRRKAEDLGTSDKFMKIIKVVNFGIPCFLYGLAATQLIRHKEIVHTSKGPVTIYFLLPEHKGSSY</sequence>
<keyword evidence="2" id="KW-1185">Reference proteome</keyword>
<dbReference type="EMBL" id="CADEBC010000488">
    <property type="protein sequence ID" value="CAB3236843.1"/>
    <property type="molecule type" value="Genomic_DNA"/>
</dbReference>
<dbReference type="PANTHER" id="PTHR34651:SF1">
    <property type="entry name" value="SIMILAR TO ENSANGP00000021391"/>
    <property type="match status" value="1"/>
</dbReference>
<gene>
    <name evidence="1" type="ORF">APLA_LOCUS6718</name>
</gene>
<dbReference type="AlphaFoldDB" id="A0A8S0ZUI8"/>
<dbReference type="PANTHER" id="PTHR34651">
    <property type="entry name" value="SIMILAR TO ENSANGP00000021391"/>
    <property type="match status" value="1"/>
</dbReference>
<dbReference type="InterPro" id="IPR029245">
    <property type="entry name" value="DUF4528"/>
</dbReference>
<protein>
    <submittedName>
        <fullName evidence="1">Uncharacterized protein</fullName>
    </submittedName>
</protein>
<proteinExistence type="predicted"/>
<accession>A0A8S0ZUI8</accession>
<reference evidence="1 2" key="1">
    <citation type="submission" date="2020-04" db="EMBL/GenBank/DDBJ databases">
        <authorList>
            <person name="Wallbank WR R."/>
            <person name="Pardo Diaz C."/>
            <person name="Kozak K."/>
            <person name="Martin S."/>
            <person name="Jiggins C."/>
            <person name="Moest M."/>
            <person name="Warren A I."/>
            <person name="Byers J.R.P. K."/>
            <person name="Montejo-Kovacevich G."/>
            <person name="Yen C E."/>
        </authorList>
    </citation>
    <scope>NUCLEOTIDE SEQUENCE [LARGE SCALE GENOMIC DNA]</scope>
</reference>
<dbReference type="Proteomes" id="UP000494106">
    <property type="component" value="Unassembled WGS sequence"/>
</dbReference>
<comment type="caution">
    <text evidence="1">The sequence shown here is derived from an EMBL/GenBank/DDBJ whole genome shotgun (WGS) entry which is preliminary data.</text>
</comment>
<evidence type="ECO:0000313" key="2">
    <source>
        <dbReference type="Proteomes" id="UP000494106"/>
    </source>
</evidence>
<name>A0A8S0ZUI8_ARCPL</name>
<dbReference type="Pfam" id="PF15031">
    <property type="entry name" value="DUF4528"/>
    <property type="match status" value="1"/>
</dbReference>
<organism evidence="1 2">
    <name type="scientific">Arctia plantaginis</name>
    <name type="common">Wood tiger moth</name>
    <name type="synonym">Phalaena plantaginis</name>
    <dbReference type="NCBI Taxonomy" id="874455"/>
    <lineage>
        <taxon>Eukaryota</taxon>
        <taxon>Metazoa</taxon>
        <taxon>Ecdysozoa</taxon>
        <taxon>Arthropoda</taxon>
        <taxon>Hexapoda</taxon>
        <taxon>Insecta</taxon>
        <taxon>Pterygota</taxon>
        <taxon>Neoptera</taxon>
        <taxon>Endopterygota</taxon>
        <taxon>Lepidoptera</taxon>
        <taxon>Glossata</taxon>
        <taxon>Ditrysia</taxon>
        <taxon>Noctuoidea</taxon>
        <taxon>Erebidae</taxon>
        <taxon>Arctiinae</taxon>
        <taxon>Arctia</taxon>
    </lineage>
</organism>